<dbReference type="InterPro" id="IPR002893">
    <property type="entry name" value="Znf_MYND"/>
</dbReference>
<feature type="domain" description="MYND-type" evidence="5">
    <location>
        <begin position="43"/>
        <end position="81"/>
    </location>
</feature>
<dbReference type="GO" id="GO:0005634">
    <property type="term" value="C:nucleus"/>
    <property type="evidence" value="ECO:0007669"/>
    <property type="project" value="TreeGrafter"/>
</dbReference>
<evidence type="ECO:0000256" key="4">
    <source>
        <dbReference type="PROSITE-ProRule" id="PRU00134"/>
    </source>
</evidence>
<keyword evidence="2 4" id="KW-0863">Zinc-finger</keyword>
<dbReference type="PANTHER" id="PTHR10237">
    <property type="entry name" value="DEFORMED EPIDERMAL AUTOREGULATORY FACTOR 1 HOMOLOG SUPPRESSIN"/>
    <property type="match status" value="1"/>
</dbReference>
<dbReference type="PROSITE" id="PS50865">
    <property type="entry name" value="ZF_MYND_2"/>
    <property type="match status" value="1"/>
</dbReference>
<evidence type="ECO:0000313" key="6">
    <source>
        <dbReference type="EMBL" id="RDX55277.1"/>
    </source>
</evidence>
<reference evidence="6 7" key="1">
    <citation type="journal article" date="2018" name="Biotechnol. Biofuels">
        <title>Integrative visual omics of the white-rot fungus Polyporus brumalis exposes the biotechnological potential of its oxidative enzymes for delignifying raw plant biomass.</title>
        <authorList>
            <person name="Miyauchi S."/>
            <person name="Rancon A."/>
            <person name="Drula E."/>
            <person name="Hage H."/>
            <person name="Chaduli D."/>
            <person name="Favel A."/>
            <person name="Grisel S."/>
            <person name="Henrissat B."/>
            <person name="Herpoel-Gimbert I."/>
            <person name="Ruiz-Duenas F.J."/>
            <person name="Chevret D."/>
            <person name="Hainaut M."/>
            <person name="Lin J."/>
            <person name="Wang M."/>
            <person name="Pangilinan J."/>
            <person name="Lipzen A."/>
            <person name="Lesage-Meessen L."/>
            <person name="Navarro D."/>
            <person name="Riley R."/>
            <person name="Grigoriev I.V."/>
            <person name="Zhou S."/>
            <person name="Raouche S."/>
            <person name="Rosso M.N."/>
        </authorList>
    </citation>
    <scope>NUCLEOTIDE SEQUENCE [LARGE SCALE GENOMIC DNA]</scope>
    <source>
        <strain evidence="6 7">BRFM 1820</strain>
    </source>
</reference>
<keyword evidence="1" id="KW-0479">Metal-binding</keyword>
<evidence type="ECO:0000256" key="3">
    <source>
        <dbReference type="ARBA" id="ARBA00022833"/>
    </source>
</evidence>
<sequence>MRVFEFCEPATDNLQGTTSPTPIDTMSVPWFMAAPASSDCTHCAWCGEESPDMKRCSGCRKIAYCSPKCQKDQWPAHIFDCKVNKPISTVYYLSRDIRNDVIPVDGQTRIDYGFDKASKTLRGDSENNLLSLYKGLFMLGVTEKELRKWQSEGTLVANIKKTYEALPPENRGGYYPWFLQHQDLLDGSPVDPNRATQVSIESNLAMWRKGWAYMGGSPDATELQMKAGLSALSPERTACFMFVSVALSSKRPNPFLPSWLTFGFVSTNCGGAEIGLGGLYQDLVKRCTFDEFCTAYETSTIPALFESKGLGKRDRLFCDVMAGSPRFCKSVWHLKHYIDKVVSSKPGSEHVPSPEAGYDYGYNNCKGIVDWKLLDDLYTKLFAENSGADPLQLHEAFQKGELLEFAKKYVKLAPWTAKYTRLLKTT</sequence>
<protein>
    <recommendedName>
        <fullName evidence="5">MYND-type domain-containing protein</fullName>
    </recommendedName>
</protein>
<dbReference type="Proteomes" id="UP000256964">
    <property type="component" value="Unassembled WGS sequence"/>
</dbReference>
<dbReference type="PANTHER" id="PTHR10237:SF14">
    <property type="entry name" value="MYND-TYPE DOMAIN-CONTAINING PROTEIN"/>
    <property type="match status" value="1"/>
</dbReference>
<dbReference type="AlphaFoldDB" id="A0A371DRV4"/>
<evidence type="ECO:0000256" key="2">
    <source>
        <dbReference type="ARBA" id="ARBA00022771"/>
    </source>
</evidence>
<dbReference type="EMBL" id="KZ857382">
    <property type="protein sequence ID" value="RDX55277.1"/>
    <property type="molecule type" value="Genomic_DNA"/>
</dbReference>
<name>A0A371DRV4_9APHY</name>
<dbReference type="InterPro" id="IPR024119">
    <property type="entry name" value="TF_DEAF-1"/>
</dbReference>
<dbReference type="Pfam" id="PF01753">
    <property type="entry name" value="zf-MYND"/>
    <property type="match status" value="1"/>
</dbReference>
<evidence type="ECO:0000313" key="7">
    <source>
        <dbReference type="Proteomes" id="UP000256964"/>
    </source>
</evidence>
<proteinExistence type="predicted"/>
<dbReference type="SUPFAM" id="SSF144232">
    <property type="entry name" value="HIT/MYND zinc finger-like"/>
    <property type="match status" value="1"/>
</dbReference>
<organism evidence="6 7">
    <name type="scientific">Lentinus brumalis</name>
    <dbReference type="NCBI Taxonomy" id="2498619"/>
    <lineage>
        <taxon>Eukaryota</taxon>
        <taxon>Fungi</taxon>
        <taxon>Dikarya</taxon>
        <taxon>Basidiomycota</taxon>
        <taxon>Agaricomycotina</taxon>
        <taxon>Agaricomycetes</taxon>
        <taxon>Polyporales</taxon>
        <taxon>Polyporaceae</taxon>
        <taxon>Lentinus</taxon>
    </lineage>
</organism>
<evidence type="ECO:0000259" key="5">
    <source>
        <dbReference type="PROSITE" id="PS50865"/>
    </source>
</evidence>
<dbReference type="Gene3D" id="6.10.140.2220">
    <property type="match status" value="1"/>
</dbReference>
<gene>
    <name evidence="6" type="ORF">OH76DRAFT_729807</name>
</gene>
<dbReference type="OrthoDB" id="4851849at2759"/>
<evidence type="ECO:0000256" key="1">
    <source>
        <dbReference type="ARBA" id="ARBA00022723"/>
    </source>
</evidence>
<dbReference type="STRING" id="139420.A0A371DRV4"/>
<keyword evidence="3" id="KW-0862">Zinc</keyword>
<dbReference type="GO" id="GO:0000981">
    <property type="term" value="F:DNA-binding transcription factor activity, RNA polymerase II-specific"/>
    <property type="evidence" value="ECO:0007669"/>
    <property type="project" value="TreeGrafter"/>
</dbReference>
<accession>A0A371DRV4</accession>
<dbReference type="GO" id="GO:0008270">
    <property type="term" value="F:zinc ion binding"/>
    <property type="evidence" value="ECO:0007669"/>
    <property type="project" value="UniProtKB-KW"/>
</dbReference>
<keyword evidence="7" id="KW-1185">Reference proteome</keyword>